<dbReference type="Pfam" id="PF00907">
    <property type="entry name" value="T-box"/>
    <property type="match status" value="1"/>
</dbReference>
<dbReference type="InterPro" id="IPR008967">
    <property type="entry name" value="p53-like_TF_DNA-bd_sf"/>
</dbReference>
<dbReference type="Proteomes" id="UP000694941">
    <property type="component" value="Unplaced"/>
</dbReference>
<feature type="domain" description="T-box" evidence="8">
    <location>
        <begin position="95"/>
        <end position="276"/>
    </location>
</feature>
<keyword evidence="3 6" id="KW-0238">DNA-binding</keyword>
<evidence type="ECO:0000313" key="10">
    <source>
        <dbReference type="RefSeq" id="XP_022241780.1"/>
    </source>
</evidence>
<accession>A0ABM1SDS5</accession>
<dbReference type="SMART" id="SM00425">
    <property type="entry name" value="TBOX"/>
    <property type="match status" value="1"/>
</dbReference>
<dbReference type="PANTHER" id="PTHR11267:SF181">
    <property type="entry name" value="OPTOMOTOR-BLIND PROTEIN"/>
    <property type="match status" value="1"/>
</dbReference>
<dbReference type="PANTHER" id="PTHR11267">
    <property type="entry name" value="T-BOX PROTEIN-RELATED"/>
    <property type="match status" value="1"/>
</dbReference>
<dbReference type="InterPro" id="IPR001699">
    <property type="entry name" value="TF_T-box"/>
</dbReference>
<feature type="region of interest" description="Disordered" evidence="7">
    <location>
        <begin position="495"/>
        <end position="552"/>
    </location>
</feature>
<dbReference type="InterPro" id="IPR036960">
    <property type="entry name" value="T-box_sf"/>
</dbReference>
<dbReference type="PRINTS" id="PR00937">
    <property type="entry name" value="TBOX"/>
</dbReference>
<dbReference type="SUPFAM" id="SSF49417">
    <property type="entry name" value="p53-like transcription factors"/>
    <property type="match status" value="1"/>
</dbReference>
<dbReference type="GeneID" id="106459567"/>
<feature type="compositionally biased region" description="Low complexity" evidence="7">
    <location>
        <begin position="520"/>
        <end position="552"/>
    </location>
</feature>
<proteinExistence type="predicted"/>
<evidence type="ECO:0000256" key="3">
    <source>
        <dbReference type="ARBA" id="ARBA00023125"/>
    </source>
</evidence>
<feature type="compositionally biased region" description="Acidic residues" evidence="7">
    <location>
        <begin position="316"/>
        <end position="326"/>
    </location>
</feature>
<dbReference type="PROSITE" id="PS01283">
    <property type="entry name" value="TBOX_1"/>
    <property type="match status" value="1"/>
</dbReference>
<evidence type="ECO:0000256" key="4">
    <source>
        <dbReference type="ARBA" id="ARBA00023163"/>
    </source>
</evidence>
<dbReference type="RefSeq" id="XP_022241780.1">
    <property type="nucleotide sequence ID" value="XM_022386072.1"/>
</dbReference>
<dbReference type="PROSITE" id="PS50252">
    <property type="entry name" value="TBOX_3"/>
    <property type="match status" value="1"/>
</dbReference>
<keyword evidence="4" id="KW-0804">Transcription</keyword>
<evidence type="ECO:0000256" key="1">
    <source>
        <dbReference type="ARBA" id="ARBA00004123"/>
    </source>
</evidence>
<feature type="region of interest" description="Disordered" evidence="7">
    <location>
        <begin position="292"/>
        <end position="387"/>
    </location>
</feature>
<dbReference type="InterPro" id="IPR046360">
    <property type="entry name" value="T-box_DNA-bd"/>
</dbReference>
<keyword evidence="9" id="KW-1185">Reference proteome</keyword>
<feature type="compositionally biased region" description="Basic and acidic residues" evidence="7">
    <location>
        <begin position="350"/>
        <end position="362"/>
    </location>
</feature>
<evidence type="ECO:0000256" key="5">
    <source>
        <dbReference type="ARBA" id="ARBA00023242"/>
    </source>
</evidence>
<organism evidence="9 10">
    <name type="scientific">Limulus polyphemus</name>
    <name type="common">Atlantic horseshoe crab</name>
    <dbReference type="NCBI Taxonomy" id="6850"/>
    <lineage>
        <taxon>Eukaryota</taxon>
        <taxon>Metazoa</taxon>
        <taxon>Ecdysozoa</taxon>
        <taxon>Arthropoda</taxon>
        <taxon>Chelicerata</taxon>
        <taxon>Merostomata</taxon>
        <taxon>Xiphosura</taxon>
        <taxon>Limulidae</taxon>
        <taxon>Limulus</taxon>
    </lineage>
</organism>
<evidence type="ECO:0000256" key="7">
    <source>
        <dbReference type="SAM" id="MobiDB-lite"/>
    </source>
</evidence>
<gene>
    <name evidence="10" type="primary">LOC106459567</name>
</gene>
<evidence type="ECO:0000259" key="8">
    <source>
        <dbReference type="PROSITE" id="PS50252"/>
    </source>
</evidence>
<comment type="subcellular location">
    <subcellularLocation>
        <location evidence="1 6">Nucleus</location>
    </subcellularLocation>
</comment>
<keyword evidence="2" id="KW-0805">Transcription regulation</keyword>
<reference evidence="10" key="1">
    <citation type="submission" date="2025-08" db="UniProtKB">
        <authorList>
            <consortium name="RefSeq"/>
        </authorList>
    </citation>
    <scope>IDENTIFICATION</scope>
    <source>
        <tissue evidence="10">Muscle</tissue>
    </source>
</reference>
<sequence>MRFEPSDLGFGQGMAYHPFLLPLARQPDFTINPLTQPPYFPLPFSHTYSPSLFPKLPTLPHFTAEDILAHGGHLRPMQPLESEEDGIQDDPKVFLESKELWEKFHLLGTEMVITKSGRRMFPAFKVRVSGLDKKAKYIMLMDIVAADDCRYKFHNSRWMLAGKADPEMPKRMYIHPDSPCTGEQWMQKVVSFHKLKLTNNISDKHGFVSETILNSMHKYQPRFHLVRTNDILKLPYSMFRTYVFKETDFIAVTAYQNEKITQLKIDHNPFAKGFRDSGAGKREKKRQVMLLNQQQQQQSQFRLVESTTHSKGTPEFLEDSSDEDERLDVGGAADLKPQVPKLSSSIVGNEDNKGDSPKEDGGITRQSSTSESENHQQEGSRCSSIMSSPGTSLFFGHHFQPKSSDERHPLFQNPQIVTQLGPNITMDPRFSRPHFLPYLYSPALYPQLFFPPNSTQASQLYPLLANSYQGLAEFNSRLRPHNRFSPYAIPPTNSSSLCVSSRHETSPAHHSSPLHLKLNSTTVATTTSRSSPTLLQEVSTHPSTSGSSTTAATCEIKNIENMLNGLERRQDQLAVEALANLPEKRH</sequence>
<evidence type="ECO:0000313" key="9">
    <source>
        <dbReference type="Proteomes" id="UP000694941"/>
    </source>
</evidence>
<keyword evidence="5 6" id="KW-0539">Nucleus</keyword>
<dbReference type="CDD" id="cd20188">
    <property type="entry name" value="T-box_TBX2_3-like"/>
    <property type="match status" value="1"/>
</dbReference>
<comment type="caution">
    <text evidence="6">Lacks conserved residue(s) required for the propagation of feature annotation.</text>
</comment>
<dbReference type="Gene3D" id="2.60.40.820">
    <property type="entry name" value="Transcription factor, T-box"/>
    <property type="match status" value="1"/>
</dbReference>
<evidence type="ECO:0000256" key="6">
    <source>
        <dbReference type="PROSITE-ProRule" id="PRU00201"/>
    </source>
</evidence>
<dbReference type="PROSITE" id="PS01264">
    <property type="entry name" value="TBOX_2"/>
    <property type="match status" value="1"/>
</dbReference>
<dbReference type="InterPro" id="IPR018186">
    <property type="entry name" value="TF_T-box_CS"/>
</dbReference>
<name>A0ABM1SDS5_LIMPO</name>
<evidence type="ECO:0000256" key="2">
    <source>
        <dbReference type="ARBA" id="ARBA00023015"/>
    </source>
</evidence>
<protein>
    <submittedName>
        <fullName evidence="10">Optomotor-blind protein-like</fullName>
    </submittedName>
</protein>